<keyword evidence="7" id="KW-0804">Transcription</keyword>
<evidence type="ECO:0000256" key="2">
    <source>
        <dbReference type="ARBA" id="ARBA00022723"/>
    </source>
</evidence>
<evidence type="ECO:0000313" key="11">
    <source>
        <dbReference type="Proteomes" id="UP001177023"/>
    </source>
</evidence>
<feature type="non-terminal residue" evidence="10">
    <location>
        <position position="261"/>
    </location>
</feature>
<dbReference type="GO" id="GO:0001227">
    <property type="term" value="F:DNA-binding transcription repressor activity, RNA polymerase II-specific"/>
    <property type="evidence" value="ECO:0007669"/>
    <property type="project" value="TreeGrafter"/>
</dbReference>
<evidence type="ECO:0000256" key="9">
    <source>
        <dbReference type="SAM" id="MobiDB-lite"/>
    </source>
</evidence>
<reference evidence="10" key="1">
    <citation type="submission" date="2023-06" db="EMBL/GenBank/DDBJ databases">
        <authorList>
            <person name="Delattre M."/>
        </authorList>
    </citation>
    <scope>NUCLEOTIDE SEQUENCE</scope>
    <source>
        <strain evidence="10">AF72</strain>
    </source>
</reference>
<evidence type="ECO:0000313" key="10">
    <source>
        <dbReference type="EMBL" id="CAJ0582483.1"/>
    </source>
</evidence>
<dbReference type="Proteomes" id="UP001177023">
    <property type="component" value="Unassembled WGS sequence"/>
</dbReference>
<dbReference type="AlphaFoldDB" id="A0AA36G7E6"/>
<proteinExistence type="predicted"/>
<dbReference type="GO" id="GO:0017053">
    <property type="term" value="C:transcription repressor complex"/>
    <property type="evidence" value="ECO:0007669"/>
    <property type="project" value="TreeGrafter"/>
</dbReference>
<comment type="caution">
    <text evidence="10">The sequence shown here is derived from an EMBL/GenBank/DDBJ whole genome shotgun (WGS) entry which is preliminary data.</text>
</comment>
<dbReference type="GO" id="GO:0008270">
    <property type="term" value="F:zinc ion binding"/>
    <property type="evidence" value="ECO:0007669"/>
    <property type="project" value="UniProtKB-KW"/>
</dbReference>
<dbReference type="EMBL" id="CATQJA010002664">
    <property type="protein sequence ID" value="CAJ0582483.1"/>
    <property type="molecule type" value="Genomic_DNA"/>
</dbReference>
<keyword evidence="11" id="KW-1185">Reference proteome</keyword>
<keyword evidence="3" id="KW-0677">Repeat</keyword>
<feature type="compositionally biased region" description="Basic and acidic residues" evidence="9">
    <location>
        <begin position="136"/>
        <end position="149"/>
    </location>
</feature>
<accession>A0AA36G7E6</accession>
<organism evidence="10 11">
    <name type="scientific">Mesorhabditis spiculigera</name>
    <dbReference type="NCBI Taxonomy" id="96644"/>
    <lineage>
        <taxon>Eukaryota</taxon>
        <taxon>Metazoa</taxon>
        <taxon>Ecdysozoa</taxon>
        <taxon>Nematoda</taxon>
        <taxon>Chromadorea</taxon>
        <taxon>Rhabditida</taxon>
        <taxon>Rhabditina</taxon>
        <taxon>Rhabditomorpha</taxon>
        <taxon>Rhabditoidea</taxon>
        <taxon>Rhabditidae</taxon>
        <taxon>Mesorhabditinae</taxon>
        <taxon>Mesorhabditis</taxon>
    </lineage>
</organism>
<evidence type="ECO:0000256" key="6">
    <source>
        <dbReference type="ARBA" id="ARBA00023015"/>
    </source>
</evidence>
<evidence type="ECO:0000256" key="3">
    <source>
        <dbReference type="ARBA" id="ARBA00022737"/>
    </source>
</evidence>
<keyword evidence="4" id="KW-0863">Zinc-finger</keyword>
<evidence type="ECO:0000256" key="8">
    <source>
        <dbReference type="ARBA" id="ARBA00023242"/>
    </source>
</evidence>
<dbReference type="PANTHER" id="PTHR15065">
    <property type="entry name" value="INSULINOMA-ASSOCIATED 1"/>
    <property type="match status" value="1"/>
</dbReference>
<name>A0AA36G7E6_9BILA</name>
<evidence type="ECO:0000256" key="4">
    <source>
        <dbReference type="ARBA" id="ARBA00022771"/>
    </source>
</evidence>
<keyword evidence="5" id="KW-0862">Zinc</keyword>
<dbReference type="GO" id="GO:0000978">
    <property type="term" value="F:RNA polymerase II cis-regulatory region sequence-specific DNA binding"/>
    <property type="evidence" value="ECO:0007669"/>
    <property type="project" value="TreeGrafter"/>
</dbReference>
<dbReference type="GO" id="GO:0005634">
    <property type="term" value="C:nucleus"/>
    <property type="evidence" value="ECO:0007669"/>
    <property type="project" value="UniProtKB-SubCell"/>
</dbReference>
<evidence type="ECO:0000256" key="1">
    <source>
        <dbReference type="ARBA" id="ARBA00004123"/>
    </source>
</evidence>
<dbReference type="GO" id="GO:0010564">
    <property type="term" value="P:regulation of cell cycle process"/>
    <property type="evidence" value="ECO:0007669"/>
    <property type="project" value="TreeGrafter"/>
</dbReference>
<feature type="region of interest" description="Disordered" evidence="9">
    <location>
        <begin position="136"/>
        <end position="164"/>
    </location>
</feature>
<evidence type="ECO:0000256" key="7">
    <source>
        <dbReference type="ARBA" id="ARBA00023163"/>
    </source>
</evidence>
<keyword evidence="6" id="KW-0805">Transcription regulation</keyword>
<sequence length="261" mass="28942">MSLGGLWAQSLLGYRGFPPPLNTITPSPVPSCSSEDSAHENINDWLKFQAFQPVWPSPDVLAAIQCLLALQSAGQPNYSPILTDSEPDELEIKPDPSLPKPIPLRAINLALFEETAICPDVTISRKRAGEKLEKLEKKEKRKKEDKAGDEISPEASTVPPPEELQKEADQLDETAAFVNVTEESRKAVAAIPNVIGECVCSLCRVKYDDVFRLAQHKCPRIAHQEYKCPEYSLALPIWHHIAAGTDLEIHLKYCHAMDANK</sequence>
<dbReference type="PANTHER" id="PTHR15065:SF4">
    <property type="entry name" value="LD18634P"/>
    <property type="match status" value="1"/>
</dbReference>
<dbReference type="GO" id="GO:0030182">
    <property type="term" value="P:neuron differentiation"/>
    <property type="evidence" value="ECO:0007669"/>
    <property type="project" value="TreeGrafter"/>
</dbReference>
<evidence type="ECO:0000256" key="5">
    <source>
        <dbReference type="ARBA" id="ARBA00022833"/>
    </source>
</evidence>
<gene>
    <name evidence="10" type="ORF">MSPICULIGERA_LOCUS20614</name>
</gene>
<keyword evidence="8" id="KW-0539">Nucleus</keyword>
<keyword evidence="2" id="KW-0479">Metal-binding</keyword>
<dbReference type="InterPro" id="IPR042972">
    <property type="entry name" value="INSM1/2"/>
</dbReference>
<comment type="subcellular location">
    <subcellularLocation>
        <location evidence="1">Nucleus</location>
    </subcellularLocation>
</comment>
<protein>
    <submittedName>
        <fullName evidence="10">Uncharacterized protein</fullName>
    </submittedName>
</protein>